<dbReference type="GeneID" id="140008788"/>
<evidence type="ECO:0000313" key="1">
    <source>
        <dbReference type="Proteomes" id="UP001652660"/>
    </source>
</evidence>
<sequence length="227" mass="25767">MWMSHSGFRDVVKASWQQECTSSPFQIVCIKLSRLKTNIRVWNKQSFGNIFSNTGRAEEAVLAAEKRVEEDGSSEAQETLQRANVERRRHLLVEENFWKQKGNWITSEDGIGAKVVRYFFSLFLAEPTFSWALSPIIPKLIQSSDNDMSKKVPSLEEVQRVVHVMDGDSAASPDGYSRKFFTFAWEISAQDIYNAVVSFFCGVEVPRRVTATLIVLISKVQNPCSFA</sequence>
<evidence type="ECO:0000313" key="2">
    <source>
        <dbReference type="RefSeq" id="XP_071909767.1"/>
    </source>
</evidence>
<dbReference type="RefSeq" id="XP_071909767.1">
    <property type="nucleotide sequence ID" value="XM_072053666.1"/>
</dbReference>
<protein>
    <submittedName>
        <fullName evidence="2">Uncharacterized protein</fullName>
    </submittedName>
</protein>
<accession>A0ABM4UR59</accession>
<gene>
    <name evidence="2" type="primary">LOC140008788</name>
</gene>
<proteinExistence type="predicted"/>
<keyword evidence="1" id="KW-1185">Reference proteome</keyword>
<organism evidence="1 2">
    <name type="scientific">Coffea arabica</name>
    <name type="common">Arabian coffee</name>
    <dbReference type="NCBI Taxonomy" id="13443"/>
    <lineage>
        <taxon>Eukaryota</taxon>
        <taxon>Viridiplantae</taxon>
        <taxon>Streptophyta</taxon>
        <taxon>Embryophyta</taxon>
        <taxon>Tracheophyta</taxon>
        <taxon>Spermatophyta</taxon>
        <taxon>Magnoliopsida</taxon>
        <taxon>eudicotyledons</taxon>
        <taxon>Gunneridae</taxon>
        <taxon>Pentapetalae</taxon>
        <taxon>asterids</taxon>
        <taxon>lamiids</taxon>
        <taxon>Gentianales</taxon>
        <taxon>Rubiaceae</taxon>
        <taxon>Ixoroideae</taxon>
        <taxon>Gardenieae complex</taxon>
        <taxon>Bertiereae - Coffeeae clade</taxon>
        <taxon>Coffeeae</taxon>
        <taxon>Coffea</taxon>
    </lineage>
</organism>
<name>A0ABM4UR59_COFAR</name>
<reference evidence="2" key="1">
    <citation type="submission" date="2025-08" db="UniProtKB">
        <authorList>
            <consortium name="RefSeq"/>
        </authorList>
    </citation>
    <scope>IDENTIFICATION</scope>
    <source>
        <tissue evidence="2">Leaves</tissue>
    </source>
</reference>
<dbReference type="Proteomes" id="UP001652660">
    <property type="component" value="Chromosome 6c"/>
</dbReference>